<organism evidence="1 2">
    <name type="scientific">Sphagnum jensenii</name>
    <dbReference type="NCBI Taxonomy" id="128206"/>
    <lineage>
        <taxon>Eukaryota</taxon>
        <taxon>Viridiplantae</taxon>
        <taxon>Streptophyta</taxon>
        <taxon>Embryophyta</taxon>
        <taxon>Bryophyta</taxon>
        <taxon>Sphagnophytina</taxon>
        <taxon>Sphagnopsida</taxon>
        <taxon>Sphagnales</taxon>
        <taxon>Sphagnaceae</taxon>
        <taxon>Sphagnum</taxon>
    </lineage>
</organism>
<reference evidence="1" key="1">
    <citation type="submission" date="2024-03" db="EMBL/GenBank/DDBJ databases">
        <authorList>
            <consortium name="ELIXIR-Norway"/>
            <consortium name="Elixir Norway"/>
        </authorList>
    </citation>
    <scope>NUCLEOTIDE SEQUENCE</scope>
</reference>
<evidence type="ECO:0000313" key="2">
    <source>
        <dbReference type="Proteomes" id="UP001497522"/>
    </source>
</evidence>
<accession>A0ABP1ARA6</accession>
<name>A0ABP1ARA6_9BRYO</name>
<sequence>MRVHNEGAEEEEDLFQWDRDQVDVKHRVKSRKSVKASLRFFESATVDLRGDRDLEWSLEGVQLACVNRTELMAFIHDEHWKPDIGKLKKHKLADQQDGFWNRIGNKKRQAP</sequence>
<dbReference type="Proteomes" id="UP001497522">
    <property type="component" value="Chromosome 15"/>
</dbReference>
<protein>
    <submittedName>
        <fullName evidence="1">Uncharacterized protein</fullName>
    </submittedName>
</protein>
<proteinExistence type="predicted"/>
<evidence type="ECO:0000313" key="1">
    <source>
        <dbReference type="EMBL" id="CAK9865099.1"/>
    </source>
</evidence>
<dbReference type="EMBL" id="OZ023716">
    <property type="protein sequence ID" value="CAK9865099.1"/>
    <property type="molecule type" value="Genomic_DNA"/>
</dbReference>
<gene>
    <name evidence="1" type="ORF">CSSPJE1EN2_LOCUS8094</name>
</gene>
<keyword evidence="2" id="KW-1185">Reference proteome</keyword>